<dbReference type="PANTHER" id="PTHR47810">
    <property type="entry name" value="DNA LIGASE"/>
    <property type="match status" value="1"/>
</dbReference>
<gene>
    <name evidence="10" type="ORF">MM415B03372_0004</name>
</gene>
<dbReference type="GO" id="GO:0003910">
    <property type="term" value="F:DNA ligase (ATP) activity"/>
    <property type="evidence" value="ECO:0007669"/>
    <property type="project" value="InterPro"/>
</dbReference>
<dbReference type="Gene3D" id="2.40.50.140">
    <property type="entry name" value="Nucleic acid-binding proteins"/>
    <property type="match status" value="1"/>
</dbReference>
<dbReference type="SUPFAM" id="SSF56091">
    <property type="entry name" value="DNA ligase/mRNA capping enzyme, catalytic domain"/>
    <property type="match status" value="1"/>
</dbReference>
<dbReference type="Gene3D" id="3.30.1490.70">
    <property type="match status" value="1"/>
</dbReference>
<evidence type="ECO:0000259" key="9">
    <source>
        <dbReference type="PROSITE" id="PS50160"/>
    </source>
</evidence>
<dbReference type="PROSITE" id="PS00697">
    <property type="entry name" value="DNA_LIGASE_A1"/>
    <property type="match status" value="1"/>
</dbReference>
<keyword evidence="4" id="KW-0227">DNA damage</keyword>
<dbReference type="PROSITE" id="PS00333">
    <property type="entry name" value="DNA_LIGASE_A2"/>
    <property type="match status" value="1"/>
</dbReference>
<dbReference type="GO" id="GO:0006281">
    <property type="term" value="P:DNA repair"/>
    <property type="evidence" value="ECO:0007669"/>
    <property type="project" value="UniProtKB-KW"/>
</dbReference>
<evidence type="ECO:0000256" key="5">
    <source>
        <dbReference type="ARBA" id="ARBA00022844"/>
    </source>
</evidence>
<dbReference type="AlphaFoldDB" id="A0A6M3LED5"/>
<dbReference type="InterPro" id="IPR050326">
    <property type="entry name" value="NAD_dep_DNA_ligaseB"/>
</dbReference>
<protein>
    <recommendedName>
        <fullName evidence="7">Polydeoxyribonucleotide synthase [ATP]</fullName>
    </recommendedName>
</protein>
<comment type="subcellular location">
    <subcellularLocation>
        <location evidence="1">Virion</location>
    </subcellularLocation>
</comment>
<evidence type="ECO:0000256" key="2">
    <source>
        <dbReference type="ARBA" id="ARBA00022598"/>
    </source>
</evidence>
<dbReference type="InterPro" id="IPR029319">
    <property type="entry name" value="DNA_ligase_OB"/>
</dbReference>
<evidence type="ECO:0000256" key="3">
    <source>
        <dbReference type="ARBA" id="ARBA00022705"/>
    </source>
</evidence>
<accession>A0A6M3LED5</accession>
<sequence>MTNKWQRWRGIMKAYPFEEKRLAKWAPPFIVQPKYDGVRCRAIPIESTGEFILLSSEENVIYSVPHINKALSTLQLRAELDGELYCHKMKFEEIVSITSRTVNLHPNSPVIDFHIFDIVNPLPQMKRTMMIENLRNLHRSIKVAPFYVCENLDDIMKTYDSIISLGYEGIIVRHSMGAYERKRSTLVMKFKPKQSDEYEIVGWEEEISIEGRPKNSLGSFICNSGDGNVFSVGTGFTRDQRDEMWRAKESFIGRLAKVKYQHLTTGKKVPRFPVFVEVADGSKMD</sequence>
<dbReference type="EMBL" id="MT142986">
    <property type="protein sequence ID" value="QJA91408.1"/>
    <property type="molecule type" value="Genomic_DNA"/>
</dbReference>
<dbReference type="Pfam" id="PF01068">
    <property type="entry name" value="DNA_ligase_A_M"/>
    <property type="match status" value="1"/>
</dbReference>
<proteinExistence type="predicted"/>
<dbReference type="InterPro" id="IPR012340">
    <property type="entry name" value="NA-bd_OB-fold"/>
</dbReference>
<evidence type="ECO:0000256" key="8">
    <source>
        <dbReference type="ARBA" id="ARBA00046002"/>
    </source>
</evidence>
<comment type="function">
    <text evidence="8">Very low-fidelity DNA ligase that seals nicks in double-stranded DNA during DNA repair. Together with the viral repair DNA polymerase X, fills the single nucleotide gaps generated by the AP endonuclease. It is not essential for viral replication and recombination. Displays a very low adenylation activity towards DNA with 3'-dideoxy- or 3'-amino-terminated nicks compared to regular nick DNA.</text>
</comment>
<feature type="domain" description="ATP-dependent DNA ligase family profile" evidence="9">
    <location>
        <begin position="126"/>
        <end position="226"/>
    </location>
</feature>
<organism evidence="10">
    <name type="scientific">viral metagenome</name>
    <dbReference type="NCBI Taxonomy" id="1070528"/>
    <lineage>
        <taxon>unclassified sequences</taxon>
        <taxon>metagenomes</taxon>
        <taxon>organismal metagenomes</taxon>
    </lineage>
</organism>
<dbReference type="PANTHER" id="PTHR47810:SF5">
    <property type="entry name" value="LIGASE, PUTATIVE-RELATED"/>
    <property type="match status" value="1"/>
</dbReference>
<name>A0A6M3LED5_9ZZZZ</name>
<reference evidence="10" key="1">
    <citation type="submission" date="2020-03" db="EMBL/GenBank/DDBJ databases">
        <title>The deep terrestrial virosphere.</title>
        <authorList>
            <person name="Holmfeldt K."/>
            <person name="Nilsson E."/>
            <person name="Simone D."/>
            <person name="Lopez-Fernandez M."/>
            <person name="Wu X."/>
            <person name="de Brujin I."/>
            <person name="Lundin D."/>
            <person name="Andersson A."/>
            <person name="Bertilsson S."/>
            <person name="Dopson M."/>
        </authorList>
    </citation>
    <scope>NUCLEOTIDE SEQUENCE</scope>
    <source>
        <strain evidence="10">MM415B03372</strain>
    </source>
</reference>
<dbReference type="GO" id="GO:0006310">
    <property type="term" value="P:DNA recombination"/>
    <property type="evidence" value="ECO:0007669"/>
    <property type="project" value="InterPro"/>
</dbReference>
<keyword evidence="6" id="KW-0234">DNA repair</keyword>
<dbReference type="GO" id="GO:0005524">
    <property type="term" value="F:ATP binding"/>
    <property type="evidence" value="ECO:0007669"/>
    <property type="project" value="InterPro"/>
</dbReference>
<evidence type="ECO:0000256" key="4">
    <source>
        <dbReference type="ARBA" id="ARBA00022763"/>
    </source>
</evidence>
<keyword evidence="2 10" id="KW-0436">Ligase</keyword>
<dbReference type="InterPro" id="IPR016059">
    <property type="entry name" value="DNA_ligase_ATP-dep_CS"/>
</dbReference>
<dbReference type="Pfam" id="PF14743">
    <property type="entry name" value="DNA_ligase_OB_2"/>
    <property type="match status" value="1"/>
</dbReference>
<dbReference type="PROSITE" id="PS50160">
    <property type="entry name" value="DNA_LIGASE_A3"/>
    <property type="match status" value="1"/>
</dbReference>
<evidence type="ECO:0000256" key="6">
    <source>
        <dbReference type="ARBA" id="ARBA00023204"/>
    </source>
</evidence>
<keyword evidence="3" id="KW-0235">DNA replication</keyword>
<dbReference type="CDD" id="cd08041">
    <property type="entry name" value="OBF_kDNA_ligase_like"/>
    <property type="match status" value="1"/>
</dbReference>
<dbReference type="Gene3D" id="3.30.470.30">
    <property type="entry name" value="DNA ligase/mRNA capping enzyme"/>
    <property type="match status" value="1"/>
</dbReference>
<evidence type="ECO:0000256" key="1">
    <source>
        <dbReference type="ARBA" id="ARBA00004328"/>
    </source>
</evidence>
<evidence type="ECO:0000313" key="10">
    <source>
        <dbReference type="EMBL" id="QJA91408.1"/>
    </source>
</evidence>
<dbReference type="InterPro" id="IPR012310">
    <property type="entry name" value="DNA_ligase_ATP-dep_cent"/>
</dbReference>
<keyword evidence="5" id="KW-0946">Virion</keyword>
<dbReference type="GO" id="GO:0006260">
    <property type="term" value="P:DNA replication"/>
    <property type="evidence" value="ECO:0007669"/>
    <property type="project" value="UniProtKB-KW"/>
</dbReference>
<evidence type="ECO:0000256" key="7">
    <source>
        <dbReference type="ARBA" id="ARBA00032896"/>
    </source>
</evidence>
<dbReference type="SUPFAM" id="SSF50249">
    <property type="entry name" value="Nucleic acid-binding proteins"/>
    <property type="match status" value="1"/>
</dbReference>
<dbReference type="GO" id="GO:0044423">
    <property type="term" value="C:virion component"/>
    <property type="evidence" value="ECO:0007669"/>
    <property type="project" value="UniProtKB-KW"/>
</dbReference>